<dbReference type="PANTHER" id="PTHR18867:SF12">
    <property type="entry name" value="DNA REPAIR PROTEIN RAD50"/>
    <property type="match status" value="1"/>
</dbReference>
<keyword evidence="14 19" id="KW-0175">Coiled coil</keyword>
<keyword evidence="16" id="KW-0539">Nucleus</keyword>
<comment type="cofactor">
    <cofactor evidence="1">
        <name>Zn(2+)</name>
        <dbReference type="ChEBI" id="CHEBI:29105"/>
    </cofactor>
</comment>
<dbReference type="PANTHER" id="PTHR18867">
    <property type="entry name" value="RAD50"/>
    <property type="match status" value="1"/>
</dbReference>
<dbReference type="GO" id="GO:0000725">
    <property type="term" value="P:recombinational repair"/>
    <property type="evidence" value="ECO:0007669"/>
    <property type="project" value="UniProtKB-ARBA"/>
</dbReference>
<evidence type="ECO:0000256" key="15">
    <source>
        <dbReference type="ARBA" id="ARBA00023204"/>
    </source>
</evidence>
<evidence type="ECO:0000313" key="23">
    <source>
        <dbReference type="Proteomes" id="UP000016931"/>
    </source>
</evidence>
<dbReference type="EMBL" id="KB456262">
    <property type="protein sequence ID" value="EMF14718.1"/>
    <property type="molecule type" value="Genomic_DNA"/>
</dbReference>
<dbReference type="Proteomes" id="UP000016931">
    <property type="component" value="Unassembled WGS sequence"/>
</dbReference>
<sequence>MPGRSKVQKLSICGIRSFSHKDTMAIEFKAPLTLIVGMNGSGKTTIIECLKYVTAGEVPPNCANGQSFVHDPKMSGEKEVMAQVKLLFTSTEDVRMVCSRSLSVTVKKDSRTFKTLEGSIRMQKGGERNVISSRVAEMNTAMPRFLGVSKAILENVIFCHQESSLWPMSAPKDLKIIFDTIFEAHKYTKAIENIKVLQKNKRQELVVLKQGEDHAKADNEKAKRLKQQEERLLQQCNKLNEQSAAIEKKIREAQREWEKVSNQLGEVSVVVGELHGKRIERQTKEESVKILRENLDELEESDEDLQRMLEQHAERIGIYEQELQERKKDYADKEAELGNARKQQSNRERECGTYEAEKSSNDRQVETRNRMILDAARLHDIWTTDTVDDESASKFMKEVTKAAKNQQIKFERVRAEHLEKVQDQQKVLTAYNERISGLKSSKVAYRQQIEAYDRKIRSIQAQRNDLPADEGSKATLEAQFKEAQDKLQTAKADLANATWEVDIERATAELRRLEDQRDRLDAEQSEAAQRAGDSAQLDFIHKELQDRRRSLDTMIKAHTKNLDATVGGGWTVKTLEAAFQRAQDDSMSQVKDAQGLRDESVRRAETKSTSLRERKDALEAKQHEVQAAEDEVYRLAECKPSELSDVIAELEESRDELKQNTDSLGLVQKYLEQCISDAENGHFCRTCARSVSAGPELETLLRTVKAQQQKYVAPVDNEETLAENIEALDNAKKASTYVDTWERLTQKEIPALKDDIRQLEQDSRKLSEEVADRNMVVKEVESTQRDVGTHKKTVEKIISLSQQIETFQHQIKELAAKQESAGLSRGLEAIQADIKKADNKRKDLVAEQSAATNARDRKKTAISALELEISNVNGELRRVEYNLKQKTALAEQEQEQKDSKSDAQQHVRGIDIKLEAENSGLNTQQEIYRDITRRGDEADREQQEKANKLNNTVNKLNSVVQDIKAYLDRGGDGQLARAQEAQRSAEAEVARIQSEQRHIIADIKELEQRIGTYAGMKRSIVDNQRFRRDFRQLEAVQADIAELEARGAEADASRLNKQRELWKDRRNELASDQAGVIGELKGLDRELTEAQALYQSEYNDAGKKYQAAHIMVETTKAAINDLGLYWGALDKAIMKFHTLKMEQINQIIDELWRQTYMGTDVDTVLIRSEGVDGTARGNKSYNYRVVMVKQDTEMDMRGRCSAGQKVLASIIIRLALADVFGQQCGMIALDEPTTNLDINNIRALGKSLSEIIKIRRGQANFQLIVITHDVDFLQYMNCGDYTDDYWLVSRDENQHTVIDKQNIAAVL</sequence>
<dbReference type="GO" id="GO:0030870">
    <property type="term" value="C:Mre11 complex"/>
    <property type="evidence" value="ECO:0007669"/>
    <property type="project" value="InterPro"/>
</dbReference>
<keyword evidence="11" id="KW-0862">Zinc</keyword>
<evidence type="ECO:0000256" key="14">
    <source>
        <dbReference type="ARBA" id="ARBA00023054"/>
    </source>
</evidence>
<evidence type="ECO:0000256" key="17">
    <source>
        <dbReference type="ARBA" id="ARBA00023254"/>
    </source>
</evidence>
<dbReference type="RefSeq" id="XP_016762839.1">
    <property type="nucleotide sequence ID" value="XM_016909636.1"/>
</dbReference>
<evidence type="ECO:0000256" key="19">
    <source>
        <dbReference type="SAM" id="Coils"/>
    </source>
</evidence>
<dbReference type="GO" id="GO:0000722">
    <property type="term" value="P:telomere maintenance via recombination"/>
    <property type="evidence" value="ECO:0007669"/>
    <property type="project" value="UniProtKB-ARBA"/>
</dbReference>
<dbReference type="GO" id="GO:0003691">
    <property type="term" value="F:double-stranded telomeric DNA binding"/>
    <property type="evidence" value="ECO:0007669"/>
    <property type="project" value="TreeGrafter"/>
</dbReference>
<evidence type="ECO:0000256" key="3">
    <source>
        <dbReference type="ARBA" id="ARBA00004286"/>
    </source>
</evidence>
<dbReference type="GO" id="GO:0000794">
    <property type="term" value="C:condensed nuclear chromosome"/>
    <property type="evidence" value="ECO:0007669"/>
    <property type="project" value="TreeGrafter"/>
</dbReference>
<name>M3CLP8_SPHMS</name>
<accession>M3CLP8</accession>
<evidence type="ECO:0000256" key="11">
    <source>
        <dbReference type="ARBA" id="ARBA00022833"/>
    </source>
</evidence>
<feature type="coiled-coil region" evidence="19">
    <location>
        <begin position="742"/>
        <end position="769"/>
    </location>
</feature>
<feature type="coiled-coil region" evidence="19">
    <location>
        <begin position="975"/>
        <end position="1072"/>
    </location>
</feature>
<dbReference type="GeneID" id="27906773"/>
<dbReference type="STRING" id="692275.M3CLP8"/>
<dbReference type="SUPFAM" id="SSF52540">
    <property type="entry name" value="P-loop containing nucleoside triphosphate hydrolases"/>
    <property type="match status" value="1"/>
</dbReference>
<evidence type="ECO:0000256" key="7">
    <source>
        <dbReference type="ARBA" id="ARBA00022723"/>
    </source>
</evidence>
<dbReference type="eggNOG" id="KOG0962">
    <property type="taxonomic scope" value="Eukaryota"/>
</dbReference>
<keyword evidence="7" id="KW-0479">Metal-binding</keyword>
<evidence type="ECO:0000313" key="22">
    <source>
        <dbReference type="EMBL" id="EMF14718.1"/>
    </source>
</evidence>
<keyword evidence="12" id="KW-0067">ATP-binding</keyword>
<protein>
    <recommendedName>
        <fullName evidence="5">DNA repair protein RAD50</fullName>
    </recommendedName>
</protein>
<keyword evidence="23" id="KW-1185">Reference proteome</keyword>
<keyword evidence="6" id="KW-0158">Chromosome</keyword>
<evidence type="ECO:0000256" key="13">
    <source>
        <dbReference type="ARBA" id="ARBA00022842"/>
    </source>
</evidence>
<dbReference type="InterPro" id="IPR038729">
    <property type="entry name" value="Rad50/SbcC_AAA"/>
</dbReference>
<dbReference type="GO" id="GO:0007004">
    <property type="term" value="P:telomere maintenance via telomerase"/>
    <property type="evidence" value="ECO:0007669"/>
    <property type="project" value="TreeGrafter"/>
</dbReference>
<evidence type="ECO:0000256" key="8">
    <source>
        <dbReference type="ARBA" id="ARBA00022741"/>
    </source>
</evidence>
<organism evidence="22 23">
    <name type="scientific">Sphaerulina musiva (strain SO2202)</name>
    <name type="common">Poplar stem canker fungus</name>
    <name type="synonym">Septoria musiva</name>
    <dbReference type="NCBI Taxonomy" id="692275"/>
    <lineage>
        <taxon>Eukaryota</taxon>
        <taxon>Fungi</taxon>
        <taxon>Dikarya</taxon>
        <taxon>Ascomycota</taxon>
        <taxon>Pezizomycotina</taxon>
        <taxon>Dothideomycetes</taxon>
        <taxon>Dothideomycetidae</taxon>
        <taxon>Mycosphaerellales</taxon>
        <taxon>Mycosphaerellaceae</taxon>
        <taxon>Sphaerulina</taxon>
    </lineage>
</organism>
<dbReference type="Pfam" id="PF13558">
    <property type="entry name" value="SbcC_Walker_B"/>
    <property type="match status" value="1"/>
</dbReference>
<keyword evidence="15" id="KW-0234">DNA repair</keyword>
<dbReference type="FunFam" id="3.40.50.300:FF:001195">
    <property type="entry name" value="DNA repair protein rad50"/>
    <property type="match status" value="1"/>
</dbReference>
<dbReference type="Pfam" id="PF13476">
    <property type="entry name" value="AAA_23"/>
    <property type="match status" value="1"/>
</dbReference>
<dbReference type="InterPro" id="IPR004584">
    <property type="entry name" value="Rad50_eukaryotes"/>
</dbReference>
<dbReference type="GO" id="GO:0006303">
    <property type="term" value="P:double-strand break repair via nonhomologous end joining"/>
    <property type="evidence" value="ECO:0007669"/>
    <property type="project" value="UniProtKB-ARBA"/>
</dbReference>
<evidence type="ECO:0000256" key="2">
    <source>
        <dbReference type="ARBA" id="ARBA00004123"/>
    </source>
</evidence>
<dbReference type="InterPro" id="IPR027417">
    <property type="entry name" value="P-loop_NTPase"/>
</dbReference>
<feature type="compositionally biased region" description="Basic and acidic residues" evidence="20">
    <location>
        <begin position="594"/>
        <end position="610"/>
    </location>
</feature>
<evidence type="ECO:0000256" key="16">
    <source>
        <dbReference type="ARBA" id="ARBA00023242"/>
    </source>
</evidence>
<keyword evidence="17" id="KW-0469">Meiosis</keyword>
<comment type="similarity">
    <text evidence="4">Belongs to the SMC family. RAD50 subfamily.</text>
</comment>
<keyword evidence="10" id="KW-0378">Hydrolase</keyword>
<dbReference type="OMA" id="FSDYYYR"/>
<dbReference type="OrthoDB" id="18797at2759"/>
<evidence type="ECO:0000256" key="20">
    <source>
        <dbReference type="SAM" id="MobiDB-lite"/>
    </source>
</evidence>
<feature type="compositionally biased region" description="Basic and acidic residues" evidence="20">
    <location>
        <begin position="345"/>
        <end position="363"/>
    </location>
</feature>
<evidence type="ECO:0000256" key="12">
    <source>
        <dbReference type="ARBA" id="ARBA00022840"/>
    </source>
</evidence>
<dbReference type="NCBIfam" id="TIGR00606">
    <property type="entry name" value="rad50"/>
    <property type="match status" value="1"/>
</dbReference>
<dbReference type="FunFam" id="3.40.50.300:FF:000593">
    <property type="entry name" value="DNA repair protein RAD50"/>
    <property type="match status" value="1"/>
</dbReference>
<dbReference type="GO" id="GO:0016887">
    <property type="term" value="F:ATP hydrolysis activity"/>
    <property type="evidence" value="ECO:0007669"/>
    <property type="project" value="InterPro"/>
</dbReference>
<proteinExistence type="inferred from homology"/>
<feature type="coiled-coil region" evidence="19">
    <location>
        <begin position="797"/>
        <end position="896"/>
    </location>
</feature>
<evidence type="ECO:0000259" key="21">
    <source>
        <dbReference type="Pfam" id="PF13476"/>
    </source>
</evidence>
<evidence type="ECO:0000256" key="18">
    <source>
        <dbReference type="ARBA" id="ARBA00049360"/>
    </source>
</evidence>
<keyword evidence="9" id="KW-0227">DNA damage</keyword>
<dbReference type="GO" id="GO:0007127">
    <property type="term" value="P:meiosis I"/>
    <property type="evidence" value="ECO:0007669"/>
    <property type="project" value="UniProtKB-ARBA"/>
</dbReference>
<dbReference type="Gene3D" id="3.40.50.300">
    <property type="entry name" value="P-loop containing nucleotide triphosphate hydrolases"/>
    <property type="match status" value="2"/>
</dbReference>
<keyword evidence="8" id="KW-0547">Nucleotide-binding</keyword>
<feature type="region of interest" description="Disordered" evidence="20">
    <location>
        <begin position="336"/>
        <end position="363"/>
    </location>
</feature>
<dbReference type="GO" id="GO:0046872">
    <property type="term" value="F:metal ion binding"/>
    <property type="evidence" value="ECO:0007669"/>
    <property type="project" value="UniProtKB-KW"/>
</dbReference>
<feature type="region of interest" description="Disordered" evidence="20">
    <location>
        <begin position="584"/>
        <end position="610"/>
    </location>
</feature>
<dbReference type="GO" id="GO:0005524">
    <property type="term" value="F:ATP binding"/>
    <property type="evidence" value="ECO:0007669"/>
    <property type="project" value="UniProtKB-KW"/>
</dbReference>
<keyword evidence="13" id="KW-0460">Magnesium</keyword>
<comment type="subcellular location">
    <subcellularLocation>
        <location evidence="3">Chromosome</location>
    </subcellularLocation>
    <subcellularLocation>
        <location evidence="2">Nucleus</location>
    </subcellularLocation>
</comment>
<dbReference type="HOGENOM" id="CLU_006184_0_0_1"/>
<evidence type="ECO:0000256" key="10">
    <source>
        <dbReference type="ARBA" id="ARBA00022801"/>
    </source>
</evidence>
<evidence type="ECO:0000256" key="9">
    <source>
        <dbReference type="ARBA" id="ARBA00022763"/>
    </source>
</evidence>
<dbReference type="GO" id="GO:0070192">
    <property type="term" value="P:chromosome organization involved in meiotic cell cycle"/>
    <property type="evidence" value="ECO:0007669"/>
    <property type="project" value="TreeGrafter"/>
</dbReference>
<evidence type="ECO:0000256" key="1">
    <source>
        <dbReference type="ARBA" id="ARBA00001947"/>
    </source>
</evidence>
<evidence type="ECO:0000256" key="4">
    <source>
        <dbReference type="ARBA" id="ARBA00009439"/>
    </source>
</evidence>
<dbReference type="GO" id="GO:0051880">
    <property type="term" value="F:G-quadruplex DNA binding"/>
    <property type="evidence" value="ECO:0007669"/>
    <property type="project" value="TreeGrafter"/>
</dbReference>
<gene>
    <name evidence="22" type="ORF">SEPMUDRAFT_63379</name>
</gene>
<evidence type="ECO:0000256" key="5">
    <source>
        <dbReference type="ARBA" id="ARBA00017893"/>
    </source>
</evidence>
<dbReference type="GO" id="GO:0043047">
    <property type="term" value="F:single-stranded telomeric DNA binding"/>
    <property type="evidence" value="ECO:0007669"/>
    <property type="project" value="TreeGrafter"/>
</dbReference>
<feature type="domain" description="Rad50/SbcC-type AAA" evidence="21">
    <location>
        <begin position="9"/>
        <end position="241"/>
    </location>
</feature>
<feature type="coiled-coil region" evidence="19">
    <location>
        <begin position="442"/>
        <end position="530"/>
    </location>
</feature>
<evidence type="ECO:0000256" key="6">
    <source>
        <dbReference type="ARBA" id="ARBA00022454"/>
    </source>
</evidence>
<reference evidence="22 23" key="1">
    <citation type="journal article" date="2012" name="PLoS Pathog.">
        <title>Diverse lifestyles and strategies of plant pathogenesis encoded in the genomes of eighteen Dothideomycetes fungi.</title>
        <authorList>
            <person name="Ohm R.A."/>
            <person name="Feau N."/>
            <person name="Henrissat B."/>
            <person name="Schoch C.L."/>
            <person name="Horwitz B.A."/>
            <person name="Barry K.W."/>
            <person name="Condon B.J."/>
            <person name="Copeland A.C."/>
            <person name="Dhillon B."/>
            <person name="Glaser F."/>
            <person name="Hesse C.N."/>
            <person name="Kosti I."/>
            <person name="LaButti K."/>
            <person name="Lindquist E.A."/>
            <person name="Lucas S."/>
            <person name="Salamov A.A."/>
            <person name="Bradshaw R.E."/>
            <person name="Ciuffetti L."/>
            <person name="Hamelin R.C."/>
            <person name="Kema G.H.J."/>
            <person name="Lawrence C."/>
            <person name="Scott J.A."/>
            <person name="Spatafora J.W."/>
            <person name="Turgeon B.G."/>
            <person name="de Wit P.J.G.M."/>
            <person name="Zhong S."/>
            <person name="Goodwin S.B."/>
            <person name="Grigoriev I.V."/>
        </authorList>
    </citation>
    <scope>NUCLEOTIDE SEQUENCE [LARGE SCALE GENOMIC DNA]</scope>
    <source>
        <strain evidence="22 23">SO2202</strain>
    </source>
</reference>
<comment type="catalytic activity">
    <reaction evidence="18">
        <text>ATP + H2O = ADP + phosphate + H(+)</text>
        <dbReference type="Rhea" id="RHEA:13065"/>
        <dbReference type="ChEBI" id="CHEBI:15377"/>
        <dbReference type="ChEBI" id="CHEBI:15378"/>
        <dbReference type="ChEBI" id="CHEBI:30616"/>
        <dbReference type="ChEBI" id="CHEBI:43474"/>
        <dbReference type="ChEBI" id="CHEBI:456216"/>
    </reaction>
</comment>